<reference evidence="4" key="1">
    <citation type="journal article" date="2019" name="Int. J. Syst. Evol. Microbiol.">
        <title>The Global Catalogue of Microorganisms (GCM) 10K type strain sequencing project: providing services to taxonomists for standard genome sequencing and annotation.</title>
        <authorList>
            <consortium name="The Broad Institute Genomics Platform"/>
            <consortium name="The Broad Institute Genome Sequencing Center for Infectious Disease"/>
            <person name="Wu L."/>
            <person name="Ma J."/>
        </authorList>
    </citation>
    <scope>NUCLEOTIDE SEQUENCE [LARGE SCALE GENOMIC DNA]</scope>
    <source>
        <strain evidence="4">JCM 18077</strain>
    </source>
</reference>
<dbReference type="EMBL" id="BAABIE010000008">
    <property type="protein sequence ID" value="GAA4749275.1"/>
    <property type="molecule type" value="Genomic_DNA"/>
</dbReference>
<keyword evidence="2" id="KW-1133">Transmembrane helix</keyword>
<dbReference type="RefSeq" id="WP_345313336.1">
    <property type="nucleotide sequence ID" value="NZ_BAABIE010000008.1"/>
</dbReference>
<evidence type="ECO:0000313" key="4">
    <source>
        <dbReference type="Proteomes" id="UP001500822"/>
    </source>
</evidence>
<comment type="caution">
    <text evidence="3">The sequence shown here is derived from an EMBL/GenBank/DDBJ whole genome shotgun (WGS) entry which is preliminary data.</text>
</comment>
<sequence length="85" mass="8934">MNATDIHHAHPSLEAVGRALPWLIIAILVAMVSLTVGAALWLAAPRTPRSSPGSSSRRSSASGRTEFEQHVLALQEIVAGAAARQ</sequence>
<evidence type="ECO:0000256" key="1">
    <source>
        <dbReference type="SAM" id="MobiDB-lite"/>
    </source>
</evidence>
<feature type="compositionally biased region" description="Low complexity" evidence="1">
    <location>
        <begin position="45"/>
        <end position="64"/>
    </location>
</feature>
<proteinExistence type="predicted"/>
<keyword evidence="4" id="KW-1185">Reference proteome</keyword>
<feature type="transmembrane region" description="Helical" evidence="2">
    <location>
        <begin position="20"/>
        <end position="44"/>
    </location>
</feature>
<protein>
    <submittedName>
        <fullName evidence="3">Uncharacterized protein</fullName>
    </submittedName>
</protein>
<evidence type="ECO:0000313" key="3">
    <source>
        <dbReference type="EMBL" id="GAA4749275.1"/>
    </source>
</evidence>
<keyword evidence="2" id="KW-0812">Transmembrane</keyword>
<name>A0ABP8Z7Y4_9ACTN</name>
<keyword evidence="2" id="KW-0472">Membrane</keyword>
<gene>
    <name evidence="3" type="ORF">GCM10023217_19410</name>
</gene>
<dbReference type="Proteomes" id="UP001500822">
    <property type="component" value="Unassembled WGS sequence"/>
</dbReference>
<evidence type="ECO:0000256" key="2">
    <source>
        <dbReference type="SAM" id="Phobius"/>
    </source>
</evidence>
<organism evidence="3 4">
    <name type="scientific">Gordonia alkaliphila</name>
    <dbReference type="NCBI Taxonomy" id="1053547"/>
    <lineage>
        <taxon>Bacteria</taxon>
        <taxon>Bacillati</taxon>
        <taxon>Actinomycetota</taxon>
        <taxon>Actinomycetes</taxon>
        <taxon>Mycobacteriales</taxon>
        <taxon>Gordoniaceae</taxon>
        <taxon>Gordonia</taxon>
    </lineage>
</organism>
<accession>A0ABP8Z7Y4</accession>
<feature type="region of interest" description="Disordered" evidence="1">
    <location>
        <begin position="45"/>
        <end position="66"/>
    </location>
</feature>